<dbReference type="AlphaFoldDB" id="A0A1I0LZH3"/>
<dbReference type="Pfam" id="PF14391">
    <property type="entry name" value="DUF4421"/>
    <property type="match status" value="1"/>
</dbReference>
<dbReference type="RefSeq" id="WP_255397395.1">
    <property type="nucleotide sequence ID" value="NZ_FOIQ01000001.1"/>
</dbReference>
<proteinExistence type="predicted"/>
<keyword evidence="1" id="KW-0732">Signal</keyword>
<evidence type="ECO:0000313" key="3">
    <source>
        <dbReference type="Proteomes" id="UP000199373"/>
    </source>
</evidence>
<evidence type="ECO:0000256" key="1">
    <source>
        <dbReference type="SAM" id="SignalP"/>
    </source>
</evidence>
<feature type="signal peptide" evidence="1">
    <location>
        <begin position="1"/>
        <end position="18"/>
    </location>
</feature>
<gene>
    <name evidence="2" type="ORF">SAMN04487850_0145</name>
</gene>
<evidence type="ECO:0000313" key="2">
    <source>
        <dbReference type="EMBL" id="SEV81455.1"/>
    </source>
</evidence>
<feature type="chain" id="PRO_5011795465" description="DUF4421 domain-containing protein" evidence="1">
    <location>
        <begin position="19"/>
        <end position="369"/>
    </location>
</feature>
<evidence type="ECO:0008006" key="4">
    <source>
        <dbReference type="Google" id="ProtNLM"/>
    </source>
</evidence>
<sequence length="369" mass="42433">MKGLLMIWLLLTAAPMMADRVEEMDSLSVMRDSLPKSKELSPLRRTIRGLDQLHNEYIEPQHYEFTVMMQLTRTYESFMLGSNGQSILLAPDELTKVGPYFGWRWVFFGYTFDLSHLGFGSNGIRKEFDFSIYTSQVGVDLHYRRTGHDYKVRDVKLGYGINGDEFEDMPFDGISVGITGLNAYYIFNHGRFSYPAAFSQSTCQKVSCGSWMAGAGYMRNTLDFDFEKLEELFNERAGKDQEVKLDSGLMFSHIKYTDYSLSGGYAYNWVFAKDWLFCASGQLALAYKTSYGDMSNEKKGFDFSKVNVDMLGRFGLVYNNTRWYAGLSAILRTNNYRGSRFTANNIFGSFNAYIGYNFMLKKKYRKRNG</sequence>
<dbReference type="EMBL" id="FOIQ01000001">
    <property type="protein sequence ID" value="SEV81455.1"/>
    <property type="molecule type" value="Genomic_DNA"/>
</dbReference>
<keyword evidence="3" id="KW-1185">Reference proteome</keyword>
<dbReference type="Proteomes" id="UP000199373">
    <property type="component" value="Unassembled WGS sequence"/>
</dbReference>
<organism evidence="2 3">
    <name type="scientific">Prevotella aff. ruminicola Tc2-24</name>
    <dbReference type="NCBI Taxonomy" id="81582"/>
    <lineage>
        <taxon>Bacteria</taxon>
        <taxon>Pseudomonadati</taxon>
        <taxon>Bacteroidota</taxon>
        <taxon>Bacteroidia</taxon>
        <taxon>Bacteroidales</taxon>
        <taxon>Prevotellaceae</taxon>
        <taxon>Prevotella</taxon>
    </lineage>
</organism>
<name>A0A1I0LZH3_9BACT</name>
<dbReference type="InterPro" id="IPR025535">
    <property type="entry name" value="DUF4421"/>
</dbReference>
<accession>A0A1I0LZH3</accession>
<reference evidence="2 3" key="1">
    <citation type="submission" date="2016-10" db="EMBL/GenBank/DDBJ databases">
        <authorList>
            <person name="de Groot N.N."/>
        </authorList>
    </citation>
    <scope>NUCLEOTIDE SEQUENCE [LARGE SCALE GENOMIC DNA]</scope>
    <source>
        <strain evidence="2 3">TC2-24</strain>
    </source>
</reference>
<protein>
    <recommendedName>
        <fullName evidence="4">DUF4421 domain-containing protein</fullName>
    </recommendedName>
</protein>